<evidence type="ECO:0000256" key="2">
    <source>
        <dbReference type="SAM" id="SignalP"/>
    </source>
</evidence>
<organism evidence="3 4">
    <name type="scientific">Anaerovibrio lipolyticus</name>
    <dbReference type="NCBI Taxonomy" id="82374"/>
    <lineage>
        <taxon>Bacteria</taxon>
        <taxon>Bacillati</taxon>
        <taxon>Bacillota</taxon>
        <taxon>Negativicutes</taxon>
        <taxon>Selenomonadales</taxon>
        <taxon>Selenomonadaceae</taxon>
        <taxon>Anaerovibrio</taxon>
    </lineage>
</organism>
<name>A0A0B2JJ17_9FIRM</name>
<evidence type="ECO:0000313" key="4">
    <source>
        <dbReference type="Proteomes" id="UP000030993"/>
    </source>
</evidence>
<feature type="region of interest" description="Disordered" evidence="1">
    <location>
        <begin position="24"/>
        <end position="75"/>
    </location>
</feature>
<dbReference type="EMBL" id="JSCE01000242">
    <property type="protein sequence ID" value="KHM48430.1"/>
    <property type="molecule type" value="Genomic_DNA"/>
</dbReference>
<reference evidence="3 4" key="1">
    <citation type="journal article" date="2013" name="PLoS ONE">
        <title>Identification and characterization of three novel lipases belonging to families II and V from Anaerovibrio lipolyticus 5ST.</title>
        <authorList>
            <person name="Prive F."/>
            <person name="Kaderbhai N.N."/>
            <person name="Girdwood S."/>
            <person name="Worgan H.J."/>
            <person name="Pinloche E."/>
            <person name="Scollan N.D."/>
            <person name="Huws S.A."/>
            <person name="Newbold C.J."/>
        </authorList>
    </citation>
    <scope>NUCLEOTIDE SEQUENCE [LARGE SCALE GENOMIC DNA]</scope>
    <source>
        <strain evidence="3 4">5S</strain>
    </source>
</reference>
<comment type="caution">
    <text evidence="3">The sequence shown here is derived from an EMBL/GenBank/DDBJ whole genome shotgun (WGS) entry which is preliminary data.</text>
</comment>
<sequence length="75" mass="8301">MNKKTILAGVMSIMMLSTVPAFAATSHPHDNTPAPHISAEAQHIDHDKKVVKPPKDKEPKPLPPKHDEHNKPDKK</sequence>
<proteinExistence type="predicted"/>
<feature type="signal peptide" evidence="2">
    <location>
        <begin position="1"/>
        <end position="23"/>
    </location>
</feature>
<feature type="compositionally biased region" description="Basic and acidic residues" evidence="1">
    <location>
        <begin position="42"/>
        <end position="75"/>
    </location>
</feature>
<protein>
    <submittedName>
        <fullName evidence="3">Uncharacterized protein</fullName>
    </submittedName>
</protein>
<evidence type="ECO:0000313" key="3">
    <source>
        <dbReference type="EMBL" id="KHM48430.1"/>
    </source>
</evidence>
<evidence type="ECO:0000256" key="1">
    <source>
        <dbReference type="SAM" id="MobiDB-lite"/>
    </source>
</evidence>
<dbReference type="AlphaFoldDB" id="A0A0B2JJ17"/>
<keyword evidence="2" id="KW-0732">Signal</keyword>
<keyword evidence="4" id="KW-1185">Reference proteome</keyword>
<accession>A0A0B2JJ17</accession>
<feature type="chain" id="PRO_5002074152" evidence="2">
    <location>
        <begin position="24"/>
        <end position="75"/>
    </location>
</feature>
<gene>
    <name evidence="3" type="ORF">NZ47_13050</name>
</gene>
<dbReference type="Proteomes" id="UP000030993">
    <property type="component" value="Unassembled WGS sequence"/>
</dbReference>
<dbReference type="RefSeq" id="WP_039211831.1">
    <property type="nucleotide sequence ID" value="NZ_JSCE01000242.1"/>
</dbReference>